<keyword evidence="1" id="KW-0548">Nucleotidyltransferase</keyword>
<evidence type="ECO:0000313" key="2">
    <source>
        <dbReference type="Proteomes" id="UP000294588"/>
    </source>
</evidence>
<dbReference type="EMBL" id="SMOG01000002">
    <property type="protein sequence ID" value="TDF74120.1"/>
    <property type="molecule type" value="Genomic_DNA"/>
</dbReference>
<keyword evidence="1" id="KW-0808">Transferase</keyword>
<name>A0AC61QKC0_9BACT</name>
<sequence>MTELQKRVLVAVIFIPILLTVLYLGGAYLAVTFALIVILGSAEYIAMLRKASFSVSWYWLAIIFAVFVIMSFLTGWELIIGWIIFFLAVLEALFKWNEQKSIPQIALELFGLFYIGVIPAMCLRLGLNFRHPNLLLWLVISIWVTDSVAYFIGMRWGRHRGIFPISPKKSIEGFIAGIIAPFIIMIILYFIGIIKSYQDLILVAVAAGIFGQLGDLVESMIKRFCGVKDSSKLIPGHGGILDRFDSILLAGSFLYCSLIILQ</sequence>
<comment type="caution">
    <text evidence="1">The sequence shown here is derived from an EMBL/GenBank/DDBJ whole genome shotgun (WGS) entry which is preliminary data.</text>
</comment>
<proteinExistence type="predicted"/>
<organism evidence="1 2">
    <name type="scientific">Candidatus Syntrophosphaera thermopropionivorans</name>
    <dbReference type="NCBI Taxonomy" id="2593015"/>
    <lineage>
        <taxon>Bacteria</taxon>
        <taxon>Pseudomonadati</taxon>
        <taxon>Candidatus Cloacimonadota</taxon>
        <taxon>Candidatus Cloacimonadia</taxon>
        <taxon>Candidatus Cloacimonadales</taxon>
        <taxon>Candidatus Cloacimonadaceae</taxon>
        <taxon>Candidatus Syntrophosphaera</taxon>
    </lineage>
</organism>
<dbReference type="Proteomes" id="UP000294588">
    <property type="component" value="Unassembled WGS sequence"/>
</dbReference>
<protein>
    <submittedName>
        <fullName evidence="1">Phosphatidate cytidylyltransferase</fullName>
    </submittedName>
</protein>
<evidence type="ECO:0000313" key="1">
    <source>
        <dbReference type="EMBL" id="TDF74120.1"/>
    </source>
</evidence>
<gene>
    <name evidence="1" type="ORF">E0946_01430</name>
</gene>
<accession>A0AC61QKC0</accession>
<keyword evidence="2" id="KW-1185">Reference proteome</keyword>
<reference evidence="1" key="1">
    <citation type="submission" date="2019-03" db="EMBL/GenBank/DDBJ databases">
        <title>Candidatus Syntrophosphaera thermopropionivorans: a novel player in syntrophic propionate oxidation during anaerobic digestion.</title>
        <authorList>
            <person name="Dyksma S."/>
        </authorList>
    </citation>
    <scope>NUCLEOTIDE SEQUENCE</scope>
    <source>
        <strain evidence="1">W5</strain>
    </source>
</reference>